<sequence>LIEYAFNDYNTIRPHSSISFLPPDVFEERWNEDEDFRNEFLEERKRRLKENVS</sequence>
<evidence type="ECO:0000313" key="1">
    <source>
        <dbReference type="EMBL" id="EQD75362.1"/>
    </source>
</evidence>
<gene>
    <name evidence="1" type="ORF">B1B_02165</name>
</gene>
<accession>T1C026</accession>
<protein>
    <submittedName>
        <fullName evidence="1">Uncharacterized protein</fullName>
    </submittedName>
</protein>
<reference evidence="1" key="1">
    <citation type="submission" date="2013-08" db="EMBL/GenBank/DDBJ databases">
        <authorList>
            <person name="Mendez C."/>
            <person name="Richter M."/>
            <person name="Ferrer M."/>
            <person name="Sanchez J."/>
        </authorList>
    </citation>
    <scope>NUCLEOTIDE SEQUENCE</scope>
</reference>
<name>T1C026_9ZZZZ</name>
<dbReference type="AlphaFoldDB" id="T1C026"/>
<comment type="caution">
    <text evidence="1">The sequence shown here is derived from an EMBL/GenBank/DDBJ whole genome shotgun (WGS) entry which is preliminary data.</text>
</comment>
<proteinExistence type="predicted"/>
<reference evidence="1" key="2">
    <citation type="journal article" date="2014" name="ISME J.">
        <title>Microbial stratification in low pH oxic and suboxic macroscopic growths along an acid mine drainage.</title>
        <authorList>
            <person name="Mendez-Garcia C."/>
            <person name="Mesa V."/>
            <person name="Sprenger R.R."/>
            <person name="Richter M."/>
            <person name="Diez M.S."/>
            <person name="Solano J."/>
            <person name="Bargiela R."/>
            <person name="Golyshina O.V."/>
            <person name="Manteca A."/>
            <person name="Ramos J.L."/>
            <person name="Gallego J.R."/>
            <person name="Llorente I."/>
            <person name="Martins Dos Santos V.A."/>
            <person name="Jensen O.N."/>
            <person name="Pelaez A.I."/>
            <person name="Sanchez J."/>
            <person name="Ferrer M."/>
        </authorList>
    </citation>
    <scope>NUCLEOTIDE SEQUENCE</scope>
</reference>
<feature type="non-terminal residue" evidence="1">
    <location>
        <position position="1"/>
    </location>
</feature>
<dbReference type="EMBL" id="AUZY01001273">
    <property type="protein sequence ID" value="EQD75362.1"/>
    <property type="molecule type" value="Genomic_DNA"/>
</dbReference>
<organism evidence="1">
    <name type="scientific">mine drainage metagenome</name>
    <dbReference type="NCBI Taxonomy" id="410659"/>
    <lineage>
        <taxon>unclassified sequences</taxon>
        <taxon>metagenomes</taxon>
        <taxon>ecological metagenomes</taxon>
    </lineage>
</organism>